<feature type="transmembrane region" description="Helical" evidence="3">
    <location>
        <begin position="20"/>
        <end position="38"/>
    </location>
</feature>
<dbReference type="InterPro" id="IPR032710">
    <property type="entry name" value="NTF2-like_dom_sf"/>
</dbReference>
<evidence type="ECO:0000256" key="1">
    <source>
        <dbReference type="ARBA" id="ARBA00004370"/>
    </source>
</evidence>
<reference evidence="5" key="1">
    <citation type="submission" date="2017-06" db="EMBL/GenBank/DDBJ databases">
        <authorList>
            <person name="Varghese N."/>
            <person name="Submissions S."/>
        </authorList>
    </citation>
    <scope>NUCLEOTIDE SEQUENCE [LARGE SCALE GENOMIC DNA]</scope>
    <source>
        <strain evidence="5">DSM 44485</strain>
    </source>
</reference>
<accession>A0A239CS99</accession>
<keyword evidence="5" id="KW-1185">Reference proteome</keyword>
<keyword evidence="2 3" id="KW-0472">Membrane</keyword>
<keyword evidence="3" id="KW-0812">Transmembrane</keyword>
<evidence type="ECO:0000256" key="3">
    <source>
        <dbReference type="SAM" id="Phobius"/>
    </source>
</evidence>
<dbReference type="SUPFAM" id="SSF54427">
    <property type="entry name" value="NTF2-like"/>
    <property type="match status" value="1"/>
</dbReference>
<name>A0A239CS99_9ACTN</name>
<protein>
    <submittedName>
        <fullName evidence="4">Mce-associated membrane protein</fullName>
    </submittedName>
</protein>
<gene>
    <name evidence="4" type="ORF">SAMN06265355_11365</name>
</gene>
<dbReference type="Proteomes" id="UP000198420">
    <property type="component" value="Unassembled WGS sequence"/>
</dbReference>
<dbReference type="AlphaFoldDB" id="A0A239CS99"/>
<comment type="subcellular location">
    <subcellularLocation>
        <location evidence="1">Membrane</location>
    </subcellularLocation>
</comment>
<organism evidence="4 5">
    <name type="scientific">Actinomadura mexicana</name>
    <dbReference type="NCBI Taxonomy" id="134959"/>
    <lineage>
        <taxon>Bacteria</taxon>
        <taxon>Bacillati</taxon>
        <taxon>Actinomycetota</taxon>
        <taxon>Actinomycetes</taxon>
        <taxon>Streptosporangiales</taxon>
        <taxon>Thermomonosporaceae</taxon>
        <taxon>Actinomadura</taxon>
    </lineage>
</organism>
<keyword evidence="3" id="KW-1133">Transmembrane helix</keyword>
<proteinExistence type="predicted"/>
<dbReference type="RefSeq" id="WP_218826299.1">
    <property type="nucleotide sequence ID" value="NZ_FZNP01000013.1"/>
</dbReference>
<evidence type="ECO:0000313" key="5">
    <source>
        <dbReference type="Proteomes" id="UP000198420"/>
    </source>
</evidence>
<dbReference type="GO" id="GO:0016020">
    <property type="term" value="C:membrane"/>
    <property type="evidence" value="ECO:0007669"/>
    <property type="project" value="UniProtKB-SubCell"/>
</dbReference>
<evidence type="ECO:0000313" key="4">
    <source>
        <dbReference type="EMBL" id="SNS22531.1"/>
    </source>
</evidence>
<evidence type="ECO:0000256" key="2">
    <source>
        <dbReference type="ARBA" id="ARBA00023136"/>
    </source>
</evidence>
<dbReference type="PANTHER" id="PTHR37042:SF4">
    <property type="entry name" value="OUTER MEMBRANE PROTEIN RV1973"/>
    <property type="match status" value="1"/>
</dbReference>
<sequence>MADDTLHRTDDGLHGPDDTLQRTATALLVLAALFAAWAGRSWYSAAHDDAAAYSRARDDVLEAGEQGVQNLNTLDYRSLGPGLKTWQDSSTGDLHRQITQGRPAFEEQVAKARTITRARILDAAVAELDERSGRARLLVAVEITVTPPGGEPATRQSRLVGELTRTSGGWKLSKLGQAPAEGV</sequence>
<dbReference type="PANTHER" id="PTHR37042">
    <property type="entry name" value="OUTER MEMBRANE PROTEIN RV1973"/>
    <property type="match status" value="1"/>
</dbReference>
<dbReference type="EMBL" id="FZNP01000013">
    <property type="protein sequence ID" value="SNS22531.1"/>
    <property type="molecule type" value="Genomic_DNA"/>
</dbReference>